<dbReference type="EMBL" id="CP036265">
    <property type="protein sequence ID" value="QDT18176.1"/>
    <property type="molecule type" value="Genomic_DNA"/>
</dbReference>
<name>A0A517PFL8_9PLAN</name>
<dbReference type="Pfam" id="PF09413">
    <property type="entry name" value="DUF2007"/>
    <property type="match status" value="1"/>
</dbReference>
<dbReference type="Proteomes" id="UP000318741">
    <property type="component" value="Chromosome"/>
</dbReference>
<evidence type="ECO:0000313" key="3">
    <source>
        <dbReference type="Proteomes" id="UP000318741"/>
    </source>
</evidence>
<sequence>MWYGQSDGLVGYDTAMNTPDSPAPAWNPSDDEEIVEVASCGDDAEASGLAAALNEAGIPCNVVQPGSGVGGGGIPLGSRTEPKLWVREHDAEVASRLIREMRAEIEEDHRLHPYREEE</sequence>
<dbReference type="SUPFAM" id="SSF54913">
    <property type="entry name" value="GlnB-like"/>
    <property type="match status" value="1"/>
</dbReference>
<accession>A0A517PFL8</accession>
<organism evidence="2 3">
    <name type="scientific">Alienimonas californiensis</name>
    <dbReference type="NCBI Taxonomy" id="2527989"/>
    <lineage>
        <taxon>Bacteria</taxon>
        <taxon>Pseudomonadati</taxon>
        <taxon>Planctomycetota</taxon>
        <taxon>Planctomycetia</taxon>
        <taxon>Planctomycetales</taxon>
        <taxon>Planctomycetaceae</taxon>
        <taxon>Alienimonas</taxon>
    </lineage>
</organism>
<dbReference type="AlphaFoldDB" id="A0A517PFL8"/>
<dbReference type="InterPro" id="IPR011322">
    <property type="entry name" value="N-reg_PII-like_a/b"/>
</dbReference>
<evidence type="ECO:0000313" key="2">
    <source>
        <dbReference type="EMBL" id="QDT18176.1"/>
    </source>
</evidence>
<feature type="domain" description="DUF2007" evidence="1">
    <location>
        <begin position="35"/>
        <end position="102"/>
    </location>
</feature>
<keyword evidence="3" id="KW-1185">Reference proteome</keyword>
<dbReference type="KEGG" id="acaf:CA12_43170"/>
<dbReference type="InterPro" id="IPR018551">
    <property type="entry name" value="DUF2007"/>
</dbReference>
<gene>
    <name evidence="2" type="ORF">CA12_43170</name>
</gene>
<reference evidence="2 3" key="1">
    <citation type="submission" date="2019-02" db="EMBL/GenBank/DDBJ databases">
        <title>Deep-cultivation of Planctomycetes and their phenomic and genomic characterization uncovers novel biology.</title>
        <authorList>
            <person name="Wiegand S."/>
            <person name="Jogler M."/>
            <person name="Boedeker C."/>
            <person name="Pinto D."/>
            <person name="Vollmers J."/>
            <person name="Rivas-Marin E."/>
            <person name="Kohn T."/>
            <person name="Peeters S.H."/>
            <person name="Heuer A."/>
            <person name="Rast P."/>
            <person name="Oberbeckmann S."/>
            <person name="Bunk B."/>
            <person name="Jeske O."/>
            <person name="Meyerdierks A."/>
            <person name="Storesund J.E."/>
            <person name="Kallscheuer N."/>
            <person name="Luecker S."/>
            <person name="Lage O.M."/>
            <person name="Pohl T."/>
            <person name="Merkel B.J."/>
            <person name="Hornburger P."/>
            <person name="Mueller R.-W."/>
            <person name="Bruemmer F."/>
            <person name="Labrenz M."/>
            <person name="Spormann A.M."/>
            <person name="Op den Camp H."/>
            <person name="Overmann J."/>
            <person name="Amann R."/>
            <person name="Jetten M.S.M."/>
            <person name="Mascher T."/>
            <person name="Medema M.H."/>
            <person name="Devos D.P."/>
            <person name="Kaster A.-K."/>
            <person name="Ovreas L."/>
            <person name="Rohde M."/>
            <person name="Galperin M.Y."/>
            <person name="Jogler C."/>
        </authorList>
    </citation>
    <scope>NUCLEOTIDE SEQUENCE [LARGE SCALE GENOMIC DNA]</scope>
    <source>
        <strain evidence="2 3">CA12</strain>
    </source>
</reference>
<protein>
    <recommendedName>
        <fullName evidence="1">DUF2007 domain-containing protein</fullName>
    </recommendedName>
</protein>
<proteinExistence type="predicted"/>
<evidence type="ECO:0000259" key="1">
    <source>
        <dbReference type="Pfam" id="PF09413"/>
    </source>
</evidence>